<gene>
    <name evidence="2" type="primary">Dvir\GJ21735</name>
    <name evidence="2" type="ORF">Dvir_GJ21735</name>
</gene>
<protein>
    <submittedName>
        <fullName evidence="2">Uncharacterized protein</fullName>
    </submittedName>
</protein>
<dbReference type="HOGENOM" id="CLU_1391541_0_0_1"/>
<feature type="transmembrane region" description="Helical" evidence="1">
    <location>
        <begin position="113"/>
        <end position="132"/>
    </location>
</feature>
<sequence>MPHQLYKSWKYTRFTMCLLRCFLSLSYLWIMLHAAAVVPVVNEHSKWFFWVQHLKFWITYASILTFDAQTQCYVVLVMLMVLFRLYQCSRCNFCNTRDNIRDGGKVPYNKRMLLYFGPYLLLFSFCWLASMYSIGLDLMRIILNDEIHTDCMYSKIGMAVFFKMLVLANVLVRCVRCGVILHLFADEPDDELRNVHNLGEHLNLFFLN</sequence>
<dbReference type="Proteomes" id="UP000008792">
    <property type="component" value="Unassembled WGS sequence"/>
</dbReference>
<dbReference type="EMBL" id="CH940648">
    <property type="protein sequence ID" value="EDW60884.1"/>
    <property type="molecule type" value="Genomic_DNA"/>
</dbReference>
<reference evidence="2 3" key="1">
    <citation type="journal article" date="2007" name="Nature">
        <title>Evolution of genes and genomes on the Drosophila phylogeny.</title>
        <authorList>
            <consortium name="Drosophila 12 Genomes Consortium"/>
            <person name="Clark A.G."/>
            <person name="Eisen M.B."/>
            <person name="Smith D.R."/>
            <person name="Bergman C.M."/>
            <person name="Oliver B."/>
            <person name="Markow T.A."/>
            <person name="Kaufman T.C."/>
            <person name="Kellis M."/>
            <person name="Gelbart W."/>
            <person name="Iyer V.N."/>
            <person name="Pollard D.A."/>
            <person name="Sackton T.B."/>
            <person name="Larracuente A.M."/>
            <person name="Singh N.D."/>
            <person name="Abad J.P."/>
            <person name="Abt D.N."/>
            <person name="Adryan B."/>
            <person name="Aguade M."/>
            <person name="Akashi H."/>
            <person name="Anderson W.W."/>
            <person name="Aquadro C.F."/>
            <person name="Ardell D.H."/>
            <person name="Arguello R."/>
            <person name="Artieri C.G."/>
            <person name="Barbash D.A."/>
            <person name="Barker D."/>
            <person name="Barsanti P."/>
            <person name="Batterham P."/>
            <person name="Batzoglou S."/>
            <person name="Begun D."/>
            <person name="Bhutkar A."/>
            <person name="Blanco E."/>
            <person name="Bosak S.A."/>
            <person name="Bradley R.K."/>
            <person name="Brand A.D."/>
            <person name="Brent M.R."/>
            <person name="Brooks A.N."/>
            <person name="Brown R.H."/>
            <person name="Butlin R.K."/>
            <person name="Caggese C."/>
            <person name="Calvi B.R."/>
            <person name="Bernardo de Carvalho A."/>
            <person name="Caspi A."/>
            <person name="Castrezana S."/>
            <person name="Celniker S.E."/>
            <person name="Chang J.L."/>
            <person name="Chapple C."/>
            <person name="Chatterji S."/>
            <person name="Chinwalla A."/>
            <person name="Civetta A."/>
            <person name="Clifton S.W."/>
            <person name="Comeron J.M."/>
            <person name="Costello J.C."/>
            <person name="Coyne J.A."/>
            <person name="Daub J."/>
            <person name="David R.G."/>
            <person name="Delcher A.L."/>
            <person name="Delehaunty K."/>
            <person name="Do C.B."/>
            <person name="Ebling H."/>
            <person name="Edwards K."/>
            <person name="Eickbush T."/>
            <person name="Evans J.D."/>
            <person name="Filipski A."/>
            <person name="Findeiss S."/>
            <person name="Freyhult E."/>
            <person name="Fulton L."/>
            <person name="Fulton R."/>
            <person name="Garcia A.C."/>
            <person name="Gardiner A."/>
            <person name="Garfield D.A."/>
            <person name="Garvin B.E."/>
            <person name="Gibson G."/>
            <person name="Gilbert D."/>
            <person name="Gnerre S."/>
            <person name="Godfrey J."/>
            <person name="Good R."/>
            <person name="Gotea V."/>
            <person name="Gravely B."/>
            <person name="Greenberg A.J."/>
            <person name="Griffiths-Jones S."/>
            <person name="Gross S."/>
            <person name="Guigo R."/>
            <person name="Gustafson E.A."/>
            <person name="Haerty W."/>
            <person name="Hahn M.W."/>
            <person name="Halligan D.L."/>
            <person name="Halpern A.L."/>
            <person name="Halter G.M."/>
            <person name="Han M.V."/>
            <person name="Heger A."/>
            <person name="Hillier L."/>
            <person name="Hinrichs A.S."/>
            <person name="Holmes I."/>
            <person name="Hoskins R.A."/>
            <person name="Hubisz M.J."/>
            <person name="Hultmark D."/>
            <person name="Huntley M.A."/>
            <person name="Jaffe D.B."/>
            <person name="Jagadeeshan S."/>
            <person name="Jeck W.R."/>
            <person name="Johnson J."/>
            <person name="Jones C.D."/>
            <person name="Jordan W.C."/>
            <person name="Karpen G.H."/>
            <person name="Kataoka E."/>
            <person name="Keightley P.D."/>
            <person name="Kheradpour P."/>
            <person name="Kirkness E.F."/>
            <person name="Koerich L.B."/>
            <person name="Kristiansen K."/>
            <person name="Kudrna D."/>
            <person name="Kulathinal R.J."/>
            <person name="Kumar S."/>
            <person name="Kwok R."/>
            <person name="Lander E."/>
            <person name="Langley C.H."/>
            <person name="Lapoint R."/>
            <person name="Lazzaro B.P."/>
            <person name="Lee S.J."/>
            <person name="Levesque L."/>
            <person name="Li R."/>
            <person name="Lin C.F."/>
            <person name="Lin M.F."/>
            <person name="Lindblad-Toh K."/>
            <person name="Llopart A."/>
            <person name="Long M."/>
            <person name="Low L."/>
            <person name="Lozovsky E."/>
            <person name="Lu J."/>
            <person name="Luo M."/>
            <person name="Machado C.A."/>
            <person name="Makalowski W."/>
            <person name="Marzo M."/>
            <person name="Matsuda M."/>
            <person name="Matzkin L."/>
            <person name="McAllister B."/>
            <person name="McBride C.S."/>
            <person name="McKernan B."/>
            <person name="McKernan K."/>
            <person name="Mendez-Lago M."/>
            <person name="Minx P."/>
            <person name="Mollenhauer M.U."/>
            <person name="Montooth K."/>
            <person name="Mount S.M."/>
            <person name="Mu X."/>
            <person name="Myers E."/>
            <person name="Negre B."/>
            <person name="Newfeld S."/>
            <person name="Nielsen R."/>
            <person name="Noor M.A."/>
            <person name="O'Grady P."/>
            <person name="Pachter L."/>
            <person name="Papaceit M."/>
            <person name="Parisi M.J."/>
            <person name="Parisi M."/>
            <person name="Parts L."/>
            <person name="Pedersen J.S."/>
            <person name="Pesole G."/>
            <person name="Phillippy A.M."/>
            <person name="Ponting C.P."/>
            <person name="Pop M."/>
            <person name="Porcelli D."/>
            <person name="Powell J.R."/>
            <person name="Prohaska S."/>
            <person name="Pruitt K."/>
            <person name="Puig M."/>
            <person name="Quesneville H."/>
            <person name="Ram K.R."/>
            <person name="Rand D."/>
            <person name="Rasmussen M.D."/>
            <person name="Reed L.K."/>
            <person name="Reenan R."/>
            <person name="Reily A."/>
            <person name="Remington K.A."/>
            <person name="Rieger T.T."/>
            <person name="Ritchie M.G."/>
            <person name="Robin C."/>
            <person name="Rogers Y.H."/>
            <person name="Rohde C."/>
            <person name="Rozas J."/>
            <person name="Rubenfield M.J."/>
            <person name="Ruiz A."/>
            <person name="Russo S."/>
            <person name="Salzberg S.L."/>
            <person name="Sanchez-Gracia A."/>
            <person name="Saranga D.J."/>
            <person name="Sato H."/>
            <person name="Schaeffer S.W."/>
            <person name="Schatz M.C."/>
            <person name="Schlenke T."/>
            <person name="Schwartz R."/>
            <person name="Segarra C."/>
            <person name="Singh R.S."/>
            <person name="Sirot L."/>
            <person name="Sirota M."/>
            <person name="Sisneros N.B."/>
            <person name="Smith C.D."/>
            <person name="Smith T.F."/>
            <person name="Spieth J."/>
            <person name="Stage D.E."/>
            <person name="Stark A."/>
            <person name="Stephan W."/>
            <person name="Strausberg R.L."/>
            <person name="Strempel S."/>
            <person name="Sturgill D."/>
            <person name="Sutton G."/>
            <person name="Sutton G.G."/>
            <person name="Tao W."/>
            <person name="Teichmann S."/>
            <person name="Tobari Y.N."/>
            <person name="Tomimura Y."/>
            <person name="Tsolas J.M."/>
            <person name="Valente V.L."/>
            <person name="Venter E."/>
            <person name="Venter J.C."/>
            <person name="Vicario S."/>
            <person name="Vieira F.G."/>
            <person name="Vilella A.J."/>
            <person name="Villasante A."/>
            <person name="Walenz B."/>
            <person name="Wang J."/>
            <person name="Wasserman M."/>
            <person name="Watts T."/>
            <person name="Wilson D."/>
            <person name="Wilson R.K."/>
            <person name="Wing R.A."/>
            <person name="Wolfner M.F."/>
            <person name="Wong A."/>
            <person name="Wong G.K."/>
            <person name="Wu C.I."/>
            <person name="Wu G."/>
            <person name="Yamamoto D."/>
            <person name="Yang H.P."/>
            <person name="Yang S.P."/>
            <person name="Yorke J.A."/>
            <person name="Yoshida K."/>
            <person name="Zdobnov E."/>
            <person name="Zhang P."/>
            <person name="Zhang Y."/>
            <person name="Zimin A.V."/>
            <person name="Baldwin J."/>
            <person name="Abdouelleil A."/>
            <person name="Abdulkadir J."/>
            <person name="Abebe A."/>
            <person name="Abera B."/>
            <person name="Abreu J."/>
            <person name="Acer S.C."/>
            <person name="Aftuck L."/>
            <person name="Alexander A."/>
            <person name="An P."/>
            <person name="Anderson E."/>
            <person name="Anderson S."/>
            <person name="Arachi H."/>
            <person name="Azer M."/>
            <person name="Bachantsang P."/>
            <person name="Barry A."/>
            <person name="Bayul T."/>
            <person name="Berlin A."/>
            <person name="Bessette D."/>
            <person name="Bloom T."/>
            <person name="Blye J."/>
            <person name="Boguslavskiy L."/>
            <person name="Bonnet C."/>
            <person name="Boukhgalter B."/>
            <person name="Bourzgui I."/>
            <person name="Brown A."/>
            <person name="Cahill P."/>
            <person name="Channer S."/>
            <person name="Cheshatsang Y."/>
            <person name="Chuda L."/>
            <person name="Citroen M."/>
            <person name="Collymore A."/>
            <person name="Cooke P."/>
            <person name="Costello M."/>
            <person name="D'Aco K."/>
            <person name="Daza R."/>
            <person name="De Haan G."/>
            <person name="DeGray S."/>
            <person name="DeMaso C."/>
            <person name="Dhargay N."/>
            <person name="Dooley K."/>
            <person name="Dooley E."/>
            <person name="Doricent M."/>
            <person name="Dorje P."/>
            <person name="Dorjee K."/>
            <person name="Dupes A."/>
            <person name="Elong R."/>
            <person name="Falk J."/>
            <person name="Farina A."/>
            <person name="Faro S."/>
            <person name="Ferguson D."/>
            <person name="Fisher S."/>
            <person name="Foley C.D."/>
            <person name="Franke A."/>
            <person name="Friedrich D."/>
            <person name="Gadbois L."/>
            <person name="Gearin G."/>
            <person name="Gearin C.R."/>
            <person name="Giannoukos G."/>
            <person name="Goode T."/>
            <person name="Graham J."/>
            <person name="Grandbois E."/>
            <person name="Grewal S."/>
            <person name="Gyaltsen K."/>
            <person name="Hafez N."/>
            <person name="Hagos B."/>
            <person name="Hall J."/>
            <person name="Henson C."/>
            <person name="Hollinger A."/>
            <person name="Honan T."/>
            <person name="Huard M.D."/>
            <person name="Hughes L."/>
            <person name="Hurhula B."/>
            <person name="Husby M.E."/>
            <person name="Kamat A."/>
            <person name="Kanga B."/>
            <person name="Kashin S."/>
            <person name="Khazanovich D."/>
            <person name="Kisner P."/>
            <person name="Lance K."/>
            <person name="Lara M."/>
            <person name="Lee W."/>
            <person name="Lennon N."/>
            <person name="Letendre F."/>
            <person name="LeVine R."/>
            <person name="Lipovsky A."/>
            <person name="Liu X."/>
            <person name="Liu J."/>
            <person name="Liu S."/>
            <person name="Lokyitsang T."/>
            <person name="Lokyitsang Y."/>
            <person name="Lubonja R."/>
            <person name="Lui A."/>
            <person name="MacDonald P."/>
            <person name="Magnisalis V."/>
            <person name="Maru K."/>
            <person name="Matthews C."/>
            <person name="McCusker W."/>
            <person name="McDonough S."/>
            <person name="Mehta T."/>
            <person name="Meldrim J."/>
            <person name="Meneus L."/>
            <person name="Mihai O."/>
            <person name="Mihalev A."/>
            <person name="Mihova T."/>
            <person name="Mittelman R."/>
            <person name="Mlenga V."/>
            <person name="Montmayeur A."/>
            <person name="Mulrain L."/>
            <person name="Navidi A."/>
            <person name="Naylor J."/>
            <person name="Negash T."/>
            <person name="Nguyen T."/>
            <person name="Nguyen N."/>
            <person name="Nicol R."/>
            <person name="Norbu C."/>
            <person name="Norbu N."/>
            <person name="Novod N."/>
            <person name="O'Neill B."/>
            <person name="Osman S."/>
            <person name="Markiewicz E."/>
            <person name="Oyono O.L."/>
            <person name="Patti C."/>
            <person name="Phunkhang P."/>
            <person name="Pierre F."/>
            <person name="Priest M."/>
            <person name="Raghuraman S."/>
            <person name="Rege F."/>
            <person name="Reyes R."/>
            <person name="Rise C."/>
            <person name="Rogov P."/>
            <person name="Ross K."/>
            <person name="Ryan E."/>
            <person name="Settipalli S."/>
            <person name="Shea T."/>
            <person name="Sherpa N."/>
            <person name="Shi L."/>
            <person name="Shih D."/>
            <person name="Sparrow T."/>
            <person name="Spaulding J."/>
            <person name="Stalker J."/>
            <person name="Stange-Thomann N."/>
            <person name="Stavropoulos S."/>
            <person name="Stone C."/>
            <person name="Strader C."/>
            <person name="Tesfaye S."/>
            <person name="Thomson T."/>
            <person name="Thoulutsang Y."/>
            <person name="Thoulutsang D."/>
            <person name="Topham K."/>
            <person name="Topping I."/>
            <person name="Tsamla T."/>
            <person name="Vassiliev H."/>
            <person name="Vo A."/>
            <person name="Wangchuk T."/>
            <person name="Wangdi T."/>
            <person name="Weiand M."/>
            <person name="Wilkinson J."/>
            <person name="Wilson A."/>
            <person name="Yadav S."/>
            <person name="Young G."/>
            <person name="Yu Q."/>
            <person name="Zembek L."/>
            <person name="Zhong D."/>
            <person name="Zimmer A."/>
            <person name="Zwirko Z."/>
            <person name="Jaffe D.B."/>
            <person name="Alvarez P."/>
            <person name="Brockman W."/>
            <person name="Butler J."/>
            <person name="Chin C."/>
            <person name="Gnerre S."/>
            <person name="Grabherr M."/>
            <person name="Kleber M."/>
            <person name="Mauceli E."/>
            <person name="MacCallum I."/>
        </authorList>
    </citation>
    <scope>NUCLEOTIDE SEQUENCE [LARGE SCALE GENOMIC DNA]</scope>
    <source>
        <strain evidence="3">Tucson 15010-1051.87</strain>
    </source>
</reference>
<feature type="transmembrane region" description="Helical" evidence="1">
    <location>
        <begin position="61"/>
        <end position="83"/>
    </location>
</feature>
<dbReference type="OMA" id="CWLASMY"/>
<organism evidence="2 3">
    <name type="scientific">Drosophila virilis</name>
    <name type="common">Fruit fly</name>
    <dbReference type="NCBI Taxonomy" id="7244"/>
    <lineage>
        <taxon>Eukaryota</taxon>
        <taxon>Metazoa</taxon>
        <taxon>Ecdysozoa</taxon>
        <taxon>Arthropoda</taxon>
        <taxon>Hexapoda</taxon>
        <taxon>Insecta</taxon>
        <taxon>Pterygota</taxon>
        <taxon>Neoptera</taxon>
        <taxon>Endopterygota</taxon>
        <taxon>Diptera</taxon>
        <taxon>Brachycera</taxon>
        <taxon>Muscomorpha</taxon>
        <taxon>Ephydroidea</taxon>
        <taxon>Drosophilidae</taxon>
        <taxon>Drosophila</taxon>
    </lineage>
</organism>
<dbReference type="InParanoid" id="B4LLM1"/>
<dbReference type="PhylomeDB" id="B4LLM1"/>
<dbReference type="AlphaFoldDB" id="B4LLM1"/>
<evidence type="ECO:0000313" key="2">
    <source>
        <dbReference type="EMBL" id="EDW60884.1"/>
    </source>
</evidence>
<keyword evidence="1" id="KW-0812">Transmembrane</keyword>
<dbReference type="eggNOG" id="ENOG502T6ZV">
    <property type="taxonomic scope" value="Eukaryota"/>
</dbReference>
<evidence type="ECO:0000313" key="3">
    <source>
        <dbReference type="Proteomes" id="UP000008792"/>
    </source>
</evidence>
<keyword evidence="3" id="KW-1185">Reference proteome</keyword>
<feature type="transmembrane region" description="Helical" evidence="1">
    <location>
        <begin position="21"/>
        <end position="41"/>
    </location>
</feature>
<feature type="transmembrane region" description="Helical" evidence="1">
    <location>
        <begin position="152"/>
        <end position="172"/>
    </location>
</feature>
<keyword evidence="1" id="KW-0472">Membrane</keyword>
<evidence type="ECO:0000256" key="1">
    <source>
        <dbReference type="SAM" id="Phobius"/>
    </source>
</evidence>
<accession>B4LLM1</accession>
<dbReference type="KEGG" id="dvi:6626578"/>
<dbReference type="OrthoDB" id="7864460at2759"/>
<name>B4LLM1_DROVI</name>
<keyword evidence="1" id="KW-1133">Transmembrane helix</keyword>
<proteinExistence type="predicted"/>